<dbReference type="GO" id="GO:0003677">
    <property type="term" value="F:DNA binding"/>
    <property type="evidence" value="ECO:0007669"/>
    <property type="project" value="UniProtKB-KW"/>
</dbReference>
<proteinExistence type="inferred from homology"/>
<evidence type="ECO:0000256" key="4">
    <source>
        <dbReference type="ARBA" id="ARBA00023163"/>
    </source>
</evidence>
<dbReference type="InterPro" id="IPR005650">
    <property type="entry name" value="BlaI_family"/>
</dbReference>
<gene>
    <name evidence="5" type="ORF">H6B30_13795</name>
</gene>
<dbReference type="Gene3D" id="1.10.10.10">
    <property type="entry name" value="Winged helix-like DNA-binding domain superfamily/Winged helix DNA-binding domain"/>
    <property type="match status" value="1"/>
</dbReference>
<name>A0A939B5U3_9BACT</name>
<dbReference type="AlphaFoldDB" id="A0A939B5U3"/>
<dbReference type="Gene3D" id="1.10.4040.10">
    <property type="entry name" value="Penicillinase repressor domain"/>
    <property type="match status" value="1"/>
</dbReference>
<evidence type="ECO:0000313" key="6">
    <source>
        <dbReference type="Proteomes" id="UP000764045"/>
    </source>
</evidence>
<evidence type="ECO:0000256" key="1">
    <source>
        <dbReference type="ARBA" id="ARBA00011046"/>
    </source>
</evidence>
<keyword evidence="4" id="KW-0804">Transcription</keyword>
<dbReference type="RefSeq" id="WP_205111573.1">
    <property type="nucleotide sequence ID" value="NZ_CAWUJD010000001.1"/>
</dbReference>
<keyword evidence="6" id="KW-1185">Reference proteome</keyword>
<dbReference type="Pfam" id="PF03965">
    <property type="entry name" value="Penicillinase_R"/>
    <property type="match status" value="1"/>
</dbReference>
<dbReference type="Proteomes" id="UP000764045">
    <property type="component" value="Unassembled WGS sequence"/>
</dbReference>
<protein>
    <submittedName>
        <fullName evidence="5">BlaI/MecI/CopY family transcriptional regulator</fullName>
    </submittedName>
</protein>
<dbReference type="InterPro" id="IPR036388">
    <property type="entry name" value="WH-like_DNA-bd_sf"/>
</dbReference>
<dbReference type="InterPro" id="IPR036390">
    <property type="entry name" value="WH_DNA-bd_sf"/>
</dbReference>
<organism evidence="5 6">
    <name type="scientific">Marseilla massiliensis</name>
    <dbReference type="NCBI Taxonomy" id="1841864"/>
    <lineage>
        <taxon>Bacteria</taxon>
        <taxon>Pseudomonadati</taxon>
        <taxon>Bacteroidota</taxon>
        <taxon>Bacteroidia</taxon>
        <taxon>Bacteroidales</taxon>
        <taxon>Prevotellaceae</taxon>
        <taxon>Marseilla</taxon>
    </lineage>
</organism>
<keyword evidence="3" id="KW-0238">DNA-binding</keyword>
<dbReference type="PIRSF" id="PIRSF019455">
    <property type="entry name" value="CopR_AtkY"/>
    <property type="match status" value="1"/>
</dbReference>
<keyword evidence="2" id="KW-0805">Transcription regulation</keyword>
<dbReference type="EMBL" id="JACJJL010000030">
    <property type="protein sequence ID" value="MBM6662801.1"/>
    <property type="molecule type" value="Genomic_DNA"/>
</dbReference>
<evidence type="ECO:0000313" key="5">
    <source>
        <dbReference type="EMBL" id="MBM6662801.1"/>
    </source>
</evidence>
<sequence>MERLTAKEESIMEMIWQIGSCTPKDVLAMMPEPRPHINTVSTIIQLLEKKGYLTHRPHGRGYLYIPAVKKENYGRRKFESFVSRYFGNSYMNVVSALVKEEKVSEKELIDFVDKLKREK</sequence>
<comment type="similarity">
    <text evidence="1">Belongs to the BlaI transcriptional regulatory family.</text>
</comment>
<evidence type="ECO:0000256" key="3">
    <source>
        <dbReference type="ARBA" id="ARBA00023125"/>
    </source>
</evidence>
<accession>A0A939B5U3</accession>
<dbReference type="SUPFAM" id="SSF46785">
    <property type="entry name" value="Winged helix' DNA-binding domain"/>
    <property type="match status" value="1"/>
</dbReference>
<reference evidence="5 6" key="1">
    <citation type="journal article" date="2021" name="Sci. Rep.">
        <title>The distribution of antibiotic resistance genes in chicken gut microbiota commensals.</title>
        <authorList>
            <person name="Juricova H."/>
            <person name="Matiasovicova J."/>
            <person name="Kubasova T."/>
            <person name="Cejkova D."/>
            <person name="Rychlik I."/>
        </authorList>
    </citation>
    <scope>NUCLEOTIDE SEQUENCE [LARGE SCALE GENOMIC DNA]</scope>
    <source>
        <strain evidence="5 6">An819</strain>
    </source>
</reference>
<evidence type="ECO:0000256" key="2">
    <source>
        <dbReference type="ARBA" id="ARBA00023015"/>
    </source>
</evidence>
<dbReference type="GO" id="GO:0045892">
    <property type="term" value="P:negative regulation of DNA-templated transcription"/>
    <property type="evidence" value="ECO:0007669"/>
    <property type="project" value="InterPro"/>
</dbReference>
<comment type="caution">
    <text evidence="5">The sequence shown here is derived from an EMBL/GenBank/DDBJ whole genome shotgun (WGS) entry which is preliminary data.</text>
</comment>